<reference evidence="2 3" key="1">
    <citation type="submission" date="2017-10" db="EMBL/GenBank/DDBJ databases">
        <title>Comparative genomics in systemic dimorphic fungi from Ajellomycetaceae.</title>
        <authorList>
            <person name="Munoz J.F."/>
            <person name="Mcewen J.G."/>
            <person name="Clay O.K."/>
            <person name="Cuomo C.A."/>
        </authorList>
    </citation>
    <scope>NUCLEOTIDE SEQUENCE [LARGE SCALE GENOMIC DNA]</scope>
    <source>
        <strain evidence="2 3">UAMH130</strain>
    </source>
</reference>
<evidence type="ECO:0000256" key="1">
    <source>
        <dbReference type="SAM" id="MobiDB-lite"/>
    </source>
</evidence>
<sequence>MGFVNSVQDDREIKLGIRLMVIQIQEFCWRSRPTSRPFFDVVAAGRLLLIKNMNPGSQPQKTAVSTSIFGADLSN</sequence>
<dbReference type="AlphaFoldDB" id="A0A2B7XLF8"/>
<protein>
    <submittedName>
        <fullName evidence="2">Uncharacterized protein</fullName>
    </submittedName>
</protein>
<gene>
    <name evidence="2" type="ORF">GX51_00469</name>
</gene>
<evidence type="ECO:0000313" key="3">
    <source>
        <dbReference type="Proteomes" id="UP000224080"/>
    </source>
</evidence>
<dbReference type="Proteomes" id="UP000224080">
    <property type="component" value="Unassembled WGS sequence"/>
</dbReference>
<accession>A0A2B7XLF8</accession>
<feature type="region of interest" description="Disordered" evidence="1">
    <location>
        <begin position="56"/>
        <end position="75"/>
    </location>
</feature>
<keyword evidence="3" id="KW-1185">Reference proteome</keyword>
<organism evidence="2 3">
    <name type="scientific">Blastomyces parvus</name>
    <dbReference type="NCBI Taxonomy" id="2060905"/>
    <lineage>
        <taxon>Eukaryota</taxon>
        <taxon>Fungi</taxon>
        <taxon>Dikarya</taxon>
        <taxon>Ascomycota</taxon>
        <taxon>Pezizomycotina</taxon>
        <taxon>Eurotiomycetes</taxon>
        <taxon>Eurotiomycetidae</taxon>
        <taxon>Onygenales</taxon>
        <taxon>Ajellomycetaceae</taxon>
        <taxon>Blastomyces</taxon>
    </lineage>
</organism>
<name>A0A2B7XLF8_9EURO</name>
<dbReference type="EMBL" id="PDNC01000003">
    <property type="protein sequence ID" value="PGH09785.1"/>
    <property type="molecule type" value="Genomic_DNA"/>
</dbReference>
<evidence type="ECO:0000313" key="2">
    <source>
        <dbReference type="EMBL" id="PGH09785.1"/>
    </source>
</evidence>
<comment type="caution">
    <text evidence="2">The sequence shown here is derived from an EMBL/GenBank/DDBJ whole genome shotgun (WGS) entry which is preliminary data.</text>
</comment>
<proteinExistence type="predicted"/>